<evidence type="ECO:0008006" key="4">
    <source>
        <dbReference type="Google" id="ProtNLM"/>
    </source>
</evidence>
<dbReference type="PROSITE" id="PS51257">
    <property type="entry name" value="PROKAR_LIPOPROTEIN"/>
    <property type="match status" value="1"/>
</dbReference>
<evidence type="ECO:0000313" key="3">
    <source>
        <dbReference type="Proteomes" id="UP000644147"/>
    </source>
</evidence>
<dbReference type="RefSeq" id="WP_200507008.1">
    <property type="nucleotide sequence ID" value="NZ_JAEHFX010000007.1"/>
</dbReference>
<proteinExistence type="predicted"/>
<evidence type="ECO:0000256" key="1">
    <source>
        <dbReference type="SAM" id="SignalP"/>
    </source>
</evidence>
<feature type="chain" id="PRO_5046030585" description="Lipoprotein" evidence="1">
    <location>
        <begin position="26"/>
        <end position="254"/>
    </location>
</feature>
<reference evidence="2 3" key="1">
    <citation type="submission" date="2020-12" db="EMBL/GenBank/DDBJ databases">
        <title>Bacterial novel species Adhaeribacter sp. BT258 isolated from soil.</title>
        <authorList>
            <person name="Jung H.-Y."/>
        </authorList>
    </citation>
    <scope>NUCLEOTIDE SEQUENCE [LARGE SCALE GENOMIC DNA]</scope>
    <source>
        <strain evidence="2 3">BT258</strain>
    </source>
</reference>
<evidence type="ECO:0000313" key="2">
    <source>
        <dbReference type="EMBL" id="MBK0404172.1"/>
    </source>
</evidence>
<organism evidence="2 3">
    <name type="scientific">Adhaeribacter terrigena</name>
    <dbReference type="NCBI Taxonomy" id="2793070"/>
    <lineage>
        <taxon>Bacteria</taxon>
        <taxon>Pseudomonadati</taxon>
        <taxon>Bacteroidota</taxon>
        <taxon>Cytophagia</taxon>
        <taxon>Cytophagales</taxon>
        <taxon>Hymenobacteraceae</taxon>
        <taxon>Adhaeribacter</taxon>
    </lineage>
</organism>
<name>A0ABS1C438_9BACT</name>
<feature type="signal peptide" evidence="1">
    <location>
        <begin position="1"/>
        <end position="25"/>
    </location>
</feature>
<dbReference type="Gene3D" id="3.40.50.10610">
    <property type="entry name" value="ABC-type transport auxiliary lipoprotein component"/>
    <property type="match status" value="1"/>
</dbReference>
<comment type="caution">
    <text evidence="2">The sequence shown here is derived from an EMBL/GenBank/DDBJ whole genome shotgun (WGS) entry which is preliminary data.</text>
</comment>
<accession>A0ABS1C438</accession>
<gene>
    <name evidence="2" type="ORF">I5M27_14345</name>
</gene>
<keyword evidence="3" id="KW-1185">Reference proteome</keyword>
<dbReference type="Proteomes" id="UP000644147">
    <property type="component" value="Unassembled WGS sequence"/>
</dbReference>
<protein>
    <recommendedName>
        <fullName evidence="4">Lipoprotein</fullName>
    </recommendedName>
</protein>
<sequence>MKKLLRLSWLLLLPLAFSSCRSAYMANNFYNRTVMHKTVAVLPVQMVYTGKMPKGMTPAMLKEEQEAESRAFQISLMNAILSKSHKKGGYTINFQDVEKTNNLLRQHNISPTQAWAMNPEQISKILGVEAVVAAKIEKKRFISDLASYGINLGTNILDVILADAGNLLPAGVTEAIGNAAPGSATGSVVPALPDDLSKTNEIRAHCSVLDSRDGAVLWRVSATAETDYEFQPSQAIEQINYKFARNFPYRRKKG</sequence>
<dbReference type="EMBL" id="JAEHFX010000007">
    <property type="protein sequence ID" value="MBK0404172.1"/>
    <property type="molecule type" value="Genomic_DNA"/>
</dbReference>
<keyword evidence="1" id="KW-0732">Signal</keyword>